<dbReference type="Proteomes" id="UP000249166">
    <property type="component" value="Unassembled WGS sequence"/>
</dbReference>
<proteinExistence type="predicted"/>
<evidence type="ECO:0000313" key="3">
    <source>
        <dbReference type="EMBL" id="RAM36761.1"/>
    </source>
</evidence>
<dbReference type="InterPro" id="IPR003786">
    <property type="entry name" value="FdhD"/>
</dbReference>
<accession>A0A328HF34</accession>
<name>A0A328HF34_ARTGO</name>
<evidence type="ECO:0008006" key="5">
    <source>
        <dbReference type="Google" id="ProtNLM"/>
    </source>
</evidence>
<evidence type="ECO:0000256" key="2">
    <source>
        <dbReference type="ARBA" id="ARBA00023150"/>
    </source>
</evidence>
<dbReference type="PANTHER" id="PTHR30592">
    <property type="entry name" value="FORMATE DEHYDROGENASE"/>
    <property type="match status" value="1"/>
</dbReference>
<protein>
    <recommendedName>
        <fullName evidence="5">Sulfurtransferase FdhD</fullName>
    </recommendedName>
</protein>
<evidence type="ECO:0000313" key="4">
    <source>
        <dbReference type="Proteomes" id="UP000249166"/>
    </source>
</evidence>
<evidence type="ECO:0000256" key="1">
    <source>
        <dbReference type="ARBA" id="ARBA00022490"/>
    </source>
</evidence>
<organism evidence="3 4">
    <name type="scientific">Arthrobacter globiformis</name>
    <dbReference type="NCBI Taxonomy" id="1665"/>
    <lineage>
        <taxon>Bacteria</taxon>
        <taxon>Bacillati</taxon>
        <taxon>Actinomycetota</taxon>
        <taxon>Actinomycetes</taxon>
        <taxon>Micrococcales</taxon>
        <taxon>Micrococcaceae</taxon>
        <taxon>Arthrobacter</taxon>
    </lineage>
</organism>
<dbReference type="EMBL" id="QLNP01000087">
    <property type="protein sequence ID" value="RAM36761.1"/>
    <property type="molecule type" value="Genomic_DNA"/>
</dbReference>
<keyword evidence="1" id="KW-0963">Cytoplasm</keyword>
<dbReference type="OrthoDB" id="3197277at2"/>
<dbReference type="AlphaFoldDB" id="A0A328HF34"/>
<comment type="caution">
    <text evidence="3">The sequence shown here is derived from an EMBL/GenBank/DDBJ whole genome shotgun (WGS) entry which is preliminary data.</text>
</comment>
<dbReference type="Gene3D" id="3.10.20.10">
    <property type="match status" value="1"/>
</dbReference>
<sequence>MCAPVAPGVAAPASRQLDLEELGNGTHDPATEGPPLPADFDLVAGFLVSEGIIGSQADLVSLRFCTGEDETGRQTFNVVEAQFRPGLALPDTGRHVYTSSSCGICGSTSIEAVRKTLTYDVHRDQLRVPVDVIARLPEKLREAQALFEGLLPLPGKVLQVSGRASFELVQKARSGWCLRPECRR</sequence>
<dbReference type="SUPFAM" id="SSF53927">
    <property type="entry name" value="Cytidine deaminase-like"/>
    <property type="match status" value="1"/>
</dbReference>
<gene>
    <name evidence="3" type="ORF">DBZ45_13645</name>
</gene>
<dbReference type="GO" id="GO:0006777">
    <property type="term" value="P:Mo-molybdopterin cofactor biosynthetic process"/>
    <property type="evidence" value="ECO:0007669"/>
    <property type="project" value="UniProtKB-KW"/>
</dbReference>
<dbReference type="Pfam" id="PF02634">
    <property type="entry name" value="FdhD-NarQ"/>
    <property type="match status" value="1"/>
</dbReference>
<dbReference type="GO" id="GO:0016783">
    <property type="term" value="F:sulfurtransferase activity"/>
    <property type="evidence" value="ECO:0007669"/>
    <property type="project" value="InterPro"/>
</dbReference>
<dbReference type="InterPro" id="IPR016193">
    <property type="entry name" value="Cytidine_deaminase-like"/>
</dbReference>
<dbReference type="PANTHER" id="PTHR30592:SF1">
    <property type="entry name" value="SULFUR CARRIER PROTEIN FDHD"/>
    <property type="match status" value="1"/>
</dbReference>
<keyword evidence="2" id="KW-0501">Molybdenum cofactor biosynthesis</keyword>
<reference evidence="3 4" key="1">
    <citation type="submission" date="2018-04" db="EMBL/GenBank/DDBJ databases">
        <title>Bacteria isolated from cave deposits of Manipur.</title>
        <authorList>
            <person name="Sahoo D."/>
            <person name="Sarangthem I."/>
            <person name="Nandeibam J."/>
        </authorList>
    </citation>
    <scope>NUCLEOTIDE SEQUENCE [LARGE SCALE GENOMIC DNA]</scope>
    <source>
        <strain evidence="4">mrc11</strain>
    </source>
</reference>